<comment type="miscellaneous">
    <text evidence="8">In eukaryotes there are cytoplasmic, mitochondrial and chloroplastic isozymes.</text>
</comment>
<dbReference type="Gene3D" id="3.90.1150.10">
    <property type="entry name" value="Aspartate Aminotransferase, domain 1"/>
    <property type="match status" value="1"/>
</dbReference>
<accession>A0A097IUX9</accession>
<name>A0A097IUX9_PYRYE</name>
<dbReference type="GO" id="GO:0030170">
    <property type="term" value="F:pyridoxal phosphate binding"/>
    <property type="evidence" value="ECO:0007669"/>
    <property type="project" value="InterPro"/>
</dbReference>
<comment type="cofactor">
    <cofactor evidence="1">
        <name>pyridoxal 5'-phosphate</name>
        <dbReference type="ChEBI" id="CHEBI:597326"/>
    </cofactor>
</comment>
<dbReference type="InterPro" id="IPR015421">
    <property type="entry name" value="PyrdxlP-dep_Trfase_major"/>
</dbReference>
<dbReference type="EMBL" id="KM113452">
    <property type="protein sequence ID" value="AIT70270.1"/>
    <property type="molecule type" value="mRNA"/>
</dbReference>
<evidence type="ECO:0000313" key="10">
    <source>
        <dbReference type="EMBL" id="AIT70270.1"/>
    </source>
</evidence>
<dbReference type="GO" id="GO:0005739">
    <property type="term" value="C:mitochondrion"/>
    <property type="evidence" value="ECO:0007669"/>
    <property type="project" value="TreeGrafter"/>
</dbReference>
<dbReference type="InterPro" id="IPR000796">
    <property type="entry name" value="Asp_trans"/>
</dbReference>
<keyword evidence="4 8" id="KW-0032">Aminotransferase</keyword>
<dbReference type="GO" id="GO:0004069">
    <property type="term" value="F:L-aspartate:2-oxoglutarate aminotransferase activity"/>
    <property type="evidence" value="ECO:0007669"/>
    <property type="project" value="UniProtKB-EC"/>
</dbReference>
<keyword evidence="5 8" id="KW-0808">Transferase</keyword>
<dbReference type="Pfam" id="PF00155">
    <property type="entry name" value="Aminotran_1_2"/>
    <property type="match status" value="1"/>
</dbReference>
<keyword evidence="6" id="KW-0663">Pyridoxal phosphate</keyword>
<dbReference type="InterPro" id="IPR015424">
    <property type="entry name" value="PyrdxlP-dep_Trfase"/>
</dbReference>
<dbReference type="PANTHER" id="PTHR11879:SF22">
    <property type="entry name" value="ASPARTATE AMINOTRANSFERASE, MITOCHONDRIAL"/>
    <property type="match status" value="1"/>
</dbReference>
<dbReference type="Gene3D" id="3.40.640.10">
    <property type="entry name" value="Type I PLP-dependent aspartate aminotransferase-like (Major domain)"/>
    <property type="match status" value="1"/>
</dbReference>
<evidence type="ECO:0000256" key="5">
    <source>
        <dbReference type="ARBA" id="ARBA00022679"/>
    </source>
</evidence>
<dbReference type="InterPro" id="IPR015422">
    <property type="entry name" value="PyrdxlP-dep_Trfase_small"/>
</dbReference>
<dbReference type="InterPro" id="IPR004839">
    <property type="entry name" value="Aminotransferase_I/II_large"/>
</dbReference>
<dbReference type="InterPro" id="IPR004838">
    <property type="entry name" value="NHTrfase_class1_PyrdxlP-BS"/>
</dbReference>
<dbReference type="AlphaFoldDB" id="A0A097IUX9"/>
<feature type="domain" description="Aminotransferase class I/classII large" evidence="9">
    <location>
        <begin position="49"/>
        <end position="426"/>
    </location>
</feature>
<reference evidence="10" key="1">
    <citation type="journal article" date="2014" name="PLoS ONE">
        <title>Phylogeny of c4-photosynthesis enzymes based on algal transcriptomic and genomic data supports an archaeal/proteobacterial origin and multiple duplication for most c4-related genes.</title>
        <authorList>
            <person name="Chi S."/>
            <person name="Wu S."/>
            <person name="Yu J."/>
            <person name="Wang X."/>
            <person name="Tang X."/>
            <person name="Liu T."/>
        </authorList>
    </citation>
    <scope>NUCLEOTIDE SEQUENCE</scope>
    <source>
        <strain evidence="10">ZULJ-2072681</strain>
    </source>
</reference>
<evidence type="ECO:0000256" key="2">
    <source>
        <dbReference type="ARBA" id="ARBA00007441"/>
    </source>
</evidence>
<evidence type="ECO:0000256" key="6">
    <source>
        <dbReference type="ARBA" id="ARBA00022898"/>
    </source>
</evidence>
<comment type="catalytic activity">
    <reaction evidence="7 8">
        <text>L-aspartate + 2-oxoglutarate = oxaloacetate + L-glutamate</text>
        <dbReference type="Rhea" id="RHEA:21824"/>
        <dbReference type="ChEBI" id="CHEBI:16452"/>
        <dbReference type="ChEBI" id="CHEBI:16810"/>
        <dbReference type="ChEBI" id="CHEBI:29985"/>
        <dbReference type="ChEBI" id="CHEBI:29991"/>
        <dbReference type="EC" id="2.6.1.1"/>
    </reaction>
</comment>
<evidence type="ECO:0000256" key="7">
    <source>
        <dbReference type="ARBA" id="ARBA00049185"/>
    </source>
</evidence>
<dbReference type="PROSITE" id="PS00105">
    <property type="entry name" value="AA_TRANSFER_CLASS_1"/>
    <property type="match status" value="1"/>
</dbReference>
<dbReference type="FunFam" id="3.90.1150.10:FF:000001">
    <property type="entry name" value="Aspartate aminotransferase"/>
    <property type="match status" value="1"/>
</dbReference>
<dbReference type="PANTHER" id="PTHR11879">
    <property type="entry name" value="ASPARTATE AMINOTRANSFERASE"/>
    <property type="match status" value="1"/>
</dbReference>
<comment type="subunit">
    <text evidence="3 8">Homodimer.</text>
</comment>
<dbReference type="PRINTS" id="PR00799">
    <property type="entry name" value="TRANSAMINASE"/>
</dbReference>
<dbReference type="GO" id="GO:0006520">
    <property type="term" value="P:amino acid metabolic process"/>
    <property type="evidence" value="ECO:0007669"/>
    <property type="project" value="InterPro"/>
</dbReference>
<sequence length="434" mass="46245">MPPAALAPLAAPAASGDSKAPAFFDGVTLAPADPILGVNEAYLADEYPGKISLGVGAYRTDQCLPYVLPVVKRVEQQIWDDPKTNHEYLPIDGLPAFQRLASNLIFGENSDAISDGRIVTVQTLSGSGALRVGLTFIARFYADAPSLPLVYIPSPTWNNHRDIVPDAGLGEARTFRYLHATSGGVDLAGLLADLADAPAGSIVILHGCAHNPTGADPTLAEWSDILSIVRERRLVPFFDVAYQGFASGDLDVDAASVRLFADAGIDMLLSQSFAKNMGLYGQRIGSLSVVLSKRTAVVPVTAKAVRSQLKAVIRPMYSSPPAHGARIVAGVLGNPVNYRAWQQELAGMARRIGDMRIALKAALDANGTPGDWTRIIKQRGMFSYTGLSKAHVAYLRTTHHIYMTSDGRVSMAGLTSSTVQRVADAIKDAVLTIP</sequence>
<evidence type="ECO:0000256" key="4">
    <source>
        <dbReference type="ARBA" id="ARBA00022576"/>
    </source>
</evidence>
<dbReference type="NCBIfam" id="NF006719">
    <property type="entry name" value="PRK09257.1"/>
    <property type="match status" value="1"/>
</dbReference>
<proteinExistence type="evidence at transcript level"/>
<evidence type="ECO:0000256" key="1">
    <source>
        <dbReference type="ARBA" id="ARBA00001933"/>
    </source>
</evidence>
<organism evidence="10">
    <name type="scientific">Pyropia yezoensis</name>
    <name type="common">Susabi-nori</name>
    <name type="synonym">Porphyra yezoensis</name>
    <dbReference type="NCBI Taxonomy" id="2788"/>
    <lineage>
        <taxon>Eukaryota</taxon>
        <taxon>Rhodophyta</taxon>
        <taxon>Bangiophyceae</taxon>
        <taxon>Bangiales</taxon>
        <taxon>Bangiaceae</taxon>
        <taxon>Pyropia</taxon>
    </lineage>
</organism>
<dbReference type="SUPFAM" id="SSF53383">
    <property type="entry name" value="PLP-dependent transferases"/>
    <property type="match status" value="1"/>
</dbReference>
<comment type="similarity">
    <text evidence="2">Belongs to the class-I pyridoxal-phosphate-dependent aminotransferase family.</text>
</comment>
<evidence type="ECO:0000256" key="3">
    <source>
        <dbReference type="ARBA" id="ARBA00011738"/>
    </source>
</evidence>
<evidence type="ECO:0000259" key="9">
    <source>
        <dbReference type="Pfam" id="PF00155"/>
    </source>
</evidence>
<dbReference type="FunFam" id="3.40.640.10:FF:000066">
    <property type="entry name" value="Aspartate aminotransferase"/>
    <property type="match status" value="1"/>
</dbReference>
<evidence type="ECO:0000256" key="8">
    <source>
        <dbReference type="RuleBase" id="RU000480"/>
    </source>
</evidence>
<gene>
    <name evidence="10" type="primary">ast</name>
</gene>
<dbReference type="CDD" id="cd00609">
    <property type="entry name" value="AAT_like"/>
    <property type="match status" value="1"/>
</dbReference>
<protein>
    <recommendedName>
        <fullName evidence="8">Aspartate aminotransferase</fullName>
        <ecNumber evidence="8">2.6.1.1</ecNumber>
    </recommendedName>
</protein>
<dbReference type="EC" id="2.6.1.1" evidence="8"/>